<dbReference type="Proteomes" id="UP000321570">
    <property type="component" value="Unassembled WGS sequence"/>
</dbReference>
<reference evidence="1 2" key="1">
    <citation type="submission" date="2019-07" db="EMBL/GenBank/DDBJ databases">
        <authorList>
            <person name="Jastrzebski P J."/>
            <person name="Paukszto L."/>
            <person name="Jastrzebski P J."/>
        </authorList>
    </citation>
    <scope>NUCLEOTIDE SEQUENCE [LARGE SCALE GENOMIC DNA]</scope>
    <source>
        <strain evidence="1 2">WMS-il1</strain>
    </source>
</reference>
<dbReference type="EMBL" id="CABIJS010000708">
    <property type="protein sequence ID" value="VUZ56921.1"/>
    <property type="molecule type" value="Genomic_DNA"/>
</dbReference>
<organism evidence="1 2">
    <name type="scientific">Hymenolepis diminuta</name>
    <name type="common">Rat tapeworm</name>
    <dbReference type="NCBI Taxonomy" id="6216"/>
    <lineage>
        <taxon>Eukaryota</taxon>
        <taxon>Metazoa</taxon>
        <taxon>Spiralia</taxon>
        <taxon>Lophotrochozoa</taxon>
        <taxon>Platyhelminthes</taxon>
        <taxon>Cestoda</taxon>
        <taxon>Eucestoda</taxon>
        <taxon>Cyclophyllidea</taxon>
        <taxon>Hymenolepididae</taxon>
        <taxon>Hymenolepis</taxon>
    </lineage>
</organism>
<keyword evidence="2" id="KW-1185">Reference proteome</keyword>
<evidence type="ECO:0000313" key="2">
    <source>
        <dbReference type="Proteomes" id="UP000321570"/>
    </source>
</evidence>
<proteinExistence type="predicted"/>
<gene>
    <name evidence="1" type="ORF">WMSIL1_LOCUS14332</name>
</gene>
<sequence>MECTTLPRLTKSISRTLEHSGKCRSVIDPLASKRGCACRGLPTNQRSILVQRRIYCRVICTCLQLVGLLRGLLSFSQGFISVVFATQNIQGLYFLE</sequence>
<protein>
    <submittedName>
        <fullName evidence="1">Uncharacterized protein</fullName>
    </submittedName>
</protein>
<dbReference type="AlphaFoldDB" id="A0A564ZBP7"/>
<evidence type="ECO:0000313" key="1">
    <source>
        <dbReference type="EMBL" id="VUZ56921.1"/>
    </source>
</evidence>
<name>A0A564ZBP7_HYMDI</name>
<accession>A0A564ZBP7</accession>